<reference evidence="3" key="1">
    <citation type="submission" date="2021-01" db="EMBL/GenBank/DDBJ databases">
        <title>Adiantum capillus-veneris genome.</title>
        <authorList>
            <person name="Fang Y."/>
            <person name="Liao Q."/>
        </authorList>
    </citation>
    <scope>NUCLEOTIDE SEQUENCE</scope>
    <source>
        <strain evidence="3">H3</strain>
        <tissue evidence="3">Leaf</tissue>
    </source>
</reference>
<dbReference type="EMBL" id="JABFUD020000008">
    <property type="protein sequence ID" value="KAI5076306.1"/>
    <property type="molecule type" value="Genomic_DNA"/>
</dbReference>
<evidence type="ECO:0008006" key="5">
    <source>
        <dbReference type="Google" id="ProtNLM"/>
    </source>
</evidence>
<name>A0A9D4UY98_ADICA</name>
<feature type="region of interest" description="Disordered" evidence="2">
    <location>
        <begin position="1"/>
        <end position="109"/>
    </location>
</feature>
<evidence type="ECO:0000313" key="4">
    <source>
        <dbReference type="Proteomes" id="UP000886520"/>
    </source>
</evidence>
<dbReference type="PANTHER" id="PTHR12069">
    <property type="entry name" value="DNA-DIRECTED RNA POLYMERASES III 80 KDA POLYPEPTIDE RNA POLYMERASE III SUBUNIT 5"/>
    <property type="match status" value="1"/>
</dbReference>
<feature type="region of interest" description="Disordered" evidence="2">
    <location>
        <begin position="125"/>
        <end position="144"/>
    </location>
</feature>
<protein>
    <recommendedName>
        <fullName evidence="5">DNA-directed RNA polymerase III subunit RPC5</fullName>
    </recommendedName>
</protein>
<dbReference type="Pfam" id="PF04801">
    <property type="entry name" value="RPC5"/>
    <property type="match status" value="1"/>
</dbReference>
<feature type="coiled-coil region" evidence="1">
    <location>
        <begin position="266"/>
        <end position="323"/>
    </location>
</feature>
<evidence type="ECO:0000313" key="3">
    <source>
        <dbReference type="EMBL" id="KAI5076306.1"/>
    </source>
</evidence>
<dbReference type="Proteomes" id="UP000886520">
    <property type="component" value="Chromosome 8"/>
</dbReference>
<dbReference type="InterPro" id="IPR006886">
    <property type="entry name" value="RNA_pol_III_Rpc5"/>
</dbReference>
<dbReference type="GO" id="GO:0005666">
    <property type="term" value="C:RNA polymerase III complex"/>
    <property type="evidence" value="ECO:0007669"/>
    <property type="project" value="TreeGrafter"/>
</dbReference>
<dbReference type="PANTHER" id="PTHR12069:SF0">
    <property type="entry name" value="DNA-DIRECTED RNA POLYMERASE III SUBUNIT RPC5"/>
    <property type="match status" value="1"/>
</dbReference>
<organism evidence="3 4">
    <name type="scientific">Adiantum capillus-veneris</name>
    <name type="common">Maidenhair fern</name>
    <dbReference type="NCBI Taxonomy" id="13818"/>
    <lineage>
        <taxon>Eukaryota</taxon>
        <taxon>Viridiplantae</taxon>
        <taxon>Streptophyta</taxon>
        <taxon>Embryophyta</taxon>
        <taxon>Tracheophyta</taxon>
        <taxon>Polypodiopsida</taxon>
        <taxon>Polypodiidae</taxon>
        <taxon>Polypodiales</taxon>
        <taxon>Pteridineae</taxon>
        <taxon>Pteridaceae</taxon>
        <taxon>Vittarioideae</taxon>
        <taxon>Adiantum</taxon>
    </lineage>
</organism>
<comment type="caution">
    <text evidence="3">The sequence shown here is derived from an EMBL/GenBank/DDBJ whole genome shotgun (WGS) entry which is preliminary data.</text>
</comment>
<proteinExistence type="predicted"/>
<keyword evidence="4" id="KW-1185">Reference proteome</keyword>
<accession>A0A9D4UY98</accession>
<feature type="compositionally biased region" description="Low complexity" evidence="2">
    <location>
        <begin position="43"/>
        <end position="58"/>
    </location>
</feature>
<gene>
    <name evidence="3" type="ORF">GOP47_0008371</name>
</gene>
<keyword evidence="1" id="KW-0175">Coiled coil</keyword>
<dbReference type="OrthoDB" id="340681at2759"/>
<dbReference type="AlphaFoldDB" id="A0A9D4UY98"/>
<feature type="compositionally biased region" description="Basic and acidic residues" evidence="2">
    <location>
        <begin position="89"/>
        <end position="99"/>
    </location>
</feature>
<evidence type="ECO:0000256" key="1">
    <source>
        <dbReference type="SAM" id="Coils"/>
    </source>
</evidence>
<sequence length="773" mass="85388">MDVFLQPKTELDASPPRAVGASTARPKFEPKVKPRGKARAPTKQQSQDQQQPKAQQSKPPFPVKSEPSDISAHLHVALDESSASLSDTRPADIKPKLEPPADSSFSMLPDVSMKLEDGEEVLKSIPVKKEEPDSLPGSPSHVETEGDTVVREIDVYLCPNINAETKLYFLQYPLRPHWRPYGLEERCDSVRVKPKLKKLELDLIVDTEGENYDQDADEHLKIQKQTLSSSKIALTTNYAVGLLRGNKLHLAPLDAIVQLRPSMKYLDEADKRKKSAKKVIEDEEMADAVDEDEEDEKEDKPHLVALKVEVKKQETERQEQMRLQSHAYLKQLDEAEPWVPLETHGIDSPITEGIRLILTSKPDTNIPFAMPMSQYVSHIVPGRASSSTFEVATQDANANEGLSRSFLDTLPLEQRFEKLLSKGRVQVLQFERLMKLAPAGCSEEEVLSVLEDMAHLVQGCWVAASSLRYSGQICILRDYMLSLFTKNRVIRHDQLEELKVPKEMIREVLLPLAVQRPAEGGWEFQESTDRSFLKRHQIVAKEQMQRWAENDEQIKLAALGLKIGPSSGSNSVLPVADLPSQQQVLAHGKVATAVGSSGGRSKAPGGFSGEWTMSAETRAALPAALREIFAKHNVCSLQLICRSLLESAVAKASAPNANPRVVAAAAAAAQGTKAPLPELTAAISQVASNIDGLYFLTKLGNPTLDPFRDVVIALLRAKGASIGLKRIDIIEASKIALKTEVQQIVYQKVMRELCYTKSGTWLLKPGDGRPSPT</sequence>
<dbReference type="GO" id="GO:0042797">
    <property type="term" value="P:tRNA transcription by RNA polymerase III"/>
    <property type="evidence" value="ECO:0007669"/>
    <property type="project" value="TreeGrafter"/>
</dbReference>
<evidence type="ECO:0000256" key="2">
    <source>
        <dbReference type="SAM" id="MobiDB-lite"/>
    </source>
</evidence>